<comment type="caution">
    <text evidence="1">The sequence shown here is derived from an EMBL/GenBank/DDBJ whole genome shotgun (WGS) entry which is preliminary data.</text>
</comment>
<sequence length="285" mass="31989">MDIYNLQGGVQIVLHTDEAQTEMLGSEFDEIDNELLLENNIGRKIYWDARLRGIYRGNWTWSDLHQPREKPALLVGLGFTFHPSHKRRFKSAEVEIDFPNLNGSNPEDGRRSRLISFGPKLVTGNSTLSKHTMSFSWNIKTPDPFAVVDAGVTVSKETEATNCMKIAGSCRDQGSRLVWTLEENSTAGLGSRGLPGGFEVAFLVTLEKATIMSVHVREVKVGWGMFDKEKYMSGKYWPVTSYSQDFLLDPYDSRHKAPPKGISEGFRPEDVVKVLKSYGEGLIPN</sequence>
<dbReference type="EMBL" id="MTQA01000092">
    <property type="protein sequence ID" value="PNP79301.1"/>
    <property type="molecule type" value="Genomic_DNA"/>
</dbReference>
<accession>A0A2K0WAP1</accession>
<reference evidence="1 2" key="1">
    <citation type="submission" date="2017-06" db="EMBL/GenBank/DDBJ databases">
        <title>Genome of Fusarium nygamai isolate CS10214.</title>
        <authorList>
            <person name="Gardiner D.M."/>
            <person name="Obanor F."/>
            <person name="Kazan K."/>
        </authorList>
    </citation>
    <scope>NUCLEOTIDE SEQUENCE [LARGE SCALE GENOMIC DNA]</scope>
    <source>
        <strain evidence="1 2">CS10214</strain>
    </source>
</reference>
<dbReference type="OrthoDB" id="10375616at2759"/>
<name>A0A2K0WAP1_GIBNY</name>
<keyword evidence="2" id="KW-1185">Reference proteome</keyword>
<evidence type="ECO:0000313" key="2">
    <source>
        <dbReference type="Proteomes" id="UP000236664"/>
    </source>
</evidence>
<evidence type="ECO:0000313" key="1">
    <source>
        <dbReference type="EMBL" id="PNP79301.1"/>
    </source>
</evidence>
<proteinExistence type="predicted"/>
<dbReference type="Proteomes" id="UP000236664">
    <property type="component" value="Unassembled WGS sequence"/>
</dbReference>
<organism evidence="1 2">
    <name type="scientific">Gibberella nygamai</name>
    <name type="common">Bean root rot disease fungus</name>
    <name type="synonym">Fusarium nygamai</name>
    <dbReference type="NCBI Taxonomy" id="42673"/>
    <lineage>
        <taxon>Eukaryota</taxon>
        <taxon>Fungi</taxon>
        <taxon>Dikarya</taxon>
        <taxon>Ascomycota</taxon>
        <taxon>Pezizomycotina</taxon>
        <taxon>Sordariomycetes</taxon>
        <taxon>Hypocreomycetidae</taxon>
        <taxon>Hypocreales</taxon>
        <taxon>Nectriaceae</taxon>
        <taxon>Fusarium</taxon>
        <taxon>Fusarium fujikuroi species complex</taxon>
    </lineage>
</organism>
<protein>
    <submittedName>
        <fullName evidence="1">Uncharacterized protein</fullName>
    </submittedName>
</protein>
<gene>
    <name evidence="1" type="ORF">FNYG_07377</name>
</gene>
<dbReference type="AlphaFoldDB" id="A0A2K0WAP1"/>